<reference evidence="2" key="1">
    <citation type="submission" date="2018-06" db="EMBL/GenBank/DDBJ databases">
        <authorList>
            <person name="Zhirakovskaya E."/>
        </authorList>
    </citation>
    <scope>NUCLEOTIDE SEQUENCE</scope>
</reference>
<organism evidence="2">
    <name type="scientific">hydrothermal vent metagenome</name>
    <dbReference type="NCBI Taxonomy" id="652676"/>
    <lineage>
        <taxon>unclassified sequences</taxon>
        <taxon>metagenomes</taxon>
        <taxon>ecological metagenomes</taxon>
    </lineage>
</organism>
<name>A0A3B0T2Y7_9ZZZZ</name>
<proteinExistence type="predicted"/>
<feature type="compositionally biased region" description="Acidic residues" evidence="1">
    <location>
        <begin position="127"/>
        <end position="144"/>
    </location>
</feature>
<gene>
    <name evidence="2" type="ORF">MNBD_ACTINO01-1601</name>
</gene>
<dbReference type="EMBL" id="UOEI01000486">
    <property type="protein sequence ID" value="VAW06699.1"/>
    <property type="molecule type" value="Genomic_DNA"/>
</dbReference>
<evidence type="ECO:0000313" key="2">
    <source>
        <dbReference type="EMBL" id="VAW06699.1"/>
    </source>
</evidence>
<feature type="compositionally biased region" description="Basic and acidic residues" evidence="1">
    <location>
        <begin position="1"/>
        <end position="14"/>
    </location>
</feature>
<feature type="region of interest" description="Disordered" evidence="1">
    <location>
        <begin position="125"/>
        <end position="144"/>
    </location>
</feature>
<dbReference type="AlphaFoldDB" id="A0A3B0T2Y7"/>
<protein>
    <submittedName>
        <fullName evidence="2">Uncharacterized protein</fullName>
    </submittedName>
</protein>
<evidence type="ECO:0000256" key="1">
    <source>
        <dbReference type="SAM" id="MobiDB-lite"/>
    </source>
</evidence>
<feature type="region of interest" description="Disordered" evidence="1">
    <location>
        <begin position="1"/>
        <end position="28"/>
    </location>
</feature>
<accession>A0A3B0T2Y7</accession>
<sequence>MSLRSLEDDLRKIPGVEGAEIDGSGDAPGGLRIRIAEGADQRAVGQAIRQVLTKHGLGTDTRLPGEDQNDVEAVTAPGETATEVAAVEAVAEAAIDVRTSTVAVIEEEGGEEPGSTIVDLTEHADDEHEEQDDGAGEDSGAEEPPIEEVADAVEASPSPGSWVATELDPVAPRVSDGPPGSGVIAKLDRVAVEEARNGISVTVSTTDGRTATEPASSTEGGVETAVVKAAAKLARPGTPAPSIVEIEDRRIEGVDVVMIVLDVDGTLAVGAAIVVAGRSFALGRATWAALSM</sequence>